<accession>A0ABQ8F1E2</accession>
<evidence type="ECO:0000256" key="2">
    <source>
        <dbReference type="SAM" id="SignalP"/>
    </source>
</evidence>
<gene>
    <name evidence="3" type="ORF">BASA50_009582</name>
</gene>
<feature type="signal peptide" evidence="2">
    <location>
        <begin position="1"/>
        <end position="18"/>
    </location>
</feature>
<reference evidence="3 4" key="1">
    <citation type="submission" date="2021-02" db="EMBL/GenBank/DDBJ databases">
        <title>Variation within the Batrachochytrium salamandrivorans European outbreak.</title>
        <authorList>
            <person name="Kelly M."/>
            <person name="Pasmans F."/>
            <person name="Shea T.P."/>
            <person name="Munoz J.F."/>
            <person name="Carranza S."/>
            <person name="Cuomo C.A."/>
            <person name="Martel A."/>
        </authorList>
    </citation>
    <scope>NUCLEOTIDE SEQUENCE [LARGE SCALE GENOMIC DNA]</scope>
    <source>
        <strain evidence="3 4">AMFP18/2</strain>
    </source>
</reference>
<dbReference type="Gene3D" id="1.10.287.1490">
    <property type="match status" value="1"/>
</dbReference>
<evidence type="ECO:0000313" key="3">
    <source>
        <dbReference type="EMBL" id="KAH6590169.1"/>
    </source>
</evidence>
<evidence type="ECO:0008006" key="5">
    <source>
        <dbReference type="Google" id="ProtNLM"/>
    </source>
</evidence>
<name>A0ABQ8F1E2_9FUNG</name>
<dbReference type="SUPFAM" id="SSF58100">
    <property type="entry name" value="Bacterial hemolysins"/>
    <property type="match status" value="1"/>
</dbReference>
<dbReference type="EMBL" id="JAFCIX010000436">
    <property type="protein sequence ID" value="KAH6590169.1"/>
    <property type="molecule type" value="Genomic_DNA"/>
</dbReference>
<feature type="coiled-coil region" evidence="1">
    <location>
        <begin position="38"/>
        <end position="136"/>
    </location>
</feature>
<evidence type="ECO:0000256" key="1">
    <source>
        <dbReference type="SAM" id="Coils"/>
    </source>
</evidence>
<keyword evidence="4" id="KW-1185">Reference proteome</keyword>
<keyword evidence="1" id="KW-0175">Coiled coil</keyword>
<feature type="chain" id="PRO_5046777829" description="TATA element modulatory factor 1 TATA binding domain-containing protein" evidence="2">
    <location>
        <begin position="19"/>
        <end position="145"/>
    </location>
</feature>
<dbReference type="Proteomes" id="UP001648503">
    <property type="component" value="Unassembled WGS sequence"/>
</dbReference>
<organism evidence="3 4">
    <name type="scientific">Batrachochytrium salamandrivorans</name>
    <dbReference type="NCBI Taxonomy" id="1357716"/>
    <lineage>
        <taxon>Eukaryota</taxon>
        <taxon>Fungi</taxon>
        <taxon>Fungi incertae sedis</taxon>
        <taxon>Chytridiomycota</taxon>
        <taxon>Chytridiomycota incertae sedis</taxon>
        <taxon>Chytridiomycetes</taxon>
        <taxon>Rhizophydiales</taxon>
        <taxon>Rhizophydiales incertae sedis</taxon>
        <taxon>Batrachochytrium</taxon>
    </lineage>
</organism>
<sequence length="145" mass="15972">MKLISVAVISLLAITVSAYPHRSAASQGLDEPQIDLAHSAQQQHIQSLQAKLEELNDSYKAKQNKADRLQNEIDAMEKAISDLESRASDLDESERKASAQTLLGIQMYLEGLKESKSTLEDEIDATMAEYDDVVNKIISLDGVPE</sequence>
<comment type="caution">
    <text evidence="3">The sequence shown here is derived from an EMBL/GenBank/DDBJ whole genome shotgun (WGS) entry which is preliminary data.</text>
</comment>
<evidence type="ECO:0000313" key="4">
    <source>
        <dbReference type="Proteomes" id="UP001648503"/>
    </source>
</evidence>
<keyword evidence="2" id="KW-0732">Signal</keyword>
<protein>
    <recommendedName>
        <fullName evidence="5">TATA element modulatory factor 1 TATA binding domain-containing protein</fullName>
    </recommendedName>
</protein>
<proteinExistence type="predicted"/>